<gene>
    <name evidence="2" type="ORF">KS407_10160</name>
</gene>
<dbReference type="Proteomes" id="UP000790580">
    <property type="component" value="Unassembled WGS sequence"/>
</dbReference>
<evidence type="ECO:0000313" key="2">
    <source>
        <dbReference type="EMBL" id="MBU9721796.1"/>
    </source>
</evidence>
<keyword evidence="3" id="KW-1185">Reference proteome</keyword>
<keyword evidence="1" id="KW-0812">Transmembrane</keyword>
<accession>A0ABS6JT94</accession>
<feature type="transmembrane region" description="Helical" evidence="1">
    <location>
        <begin position="7"/>
        <end position="28"/>
    </location>
</feature>
<dbReference type="InterPro" id="IPR058887">
    <property type="entry name" value="YuzI-like"/>
</dbReference>
<dbReference type="EMBL" id="JAHQCR010000045">
    <property type="protein sequence ID" value="MBU9721796.1"/>
    <property type="molecule type" value="Genomic_DNA"/>
</dbReference>
<evidence type="ECO:0000256" key="1">
    <source>
        <dbReference type="SAM" id="Phobius"/>
    </source>
</evidence>
<reference evidence="2 3" key="1">
    <citation type="submission" date="2021-06" db="EMBL/GenBank/DDBJ databases">
        <title>Bacillus sp. RD4P76, an endophyte from a halophyte.</title>
        <authorList>
            <person name="Sun J.-Q."/>
        </authorList>
    </citation>
    <scope>NUCLEOTIDE SEQUENCE [LARGE SCALE GENOMIC DNA]</scope>
    <source>
        <strain evidence="2 3">JCM 17098</strain>
    </source>
</reference>
<keyword evidence="1" id="KW-1133">Transmembrane helix</keyword>
<organism evidence="2 3">
    <name type="scientific">Evansella alkalicola</name>
    <dbReference type="NCBI Taxonomy" id="745819"/>
    <lineage>
        <taxon>Bacteria</taxon>
        <taxon>Bacillati</taxon>
        <taxon>Bacillota</taxon>
        <taxon>Bacilli</taxon>
        <taxon>Bacillales</taxon>
        <taxon>Bacillaceae</taxon>
        <taxon>Evansella</taxon>
    </lineage>
</organism>
<protein>
    <submittedName>
        <fullName evidence="2">Uncharacterized protein</fullName>
    </submittedName>
</protein>
<sequence length="69" mass="7906">MLFRFFILFIGFGLAVAGGISIVAYLNLLTVGYSVIDYIIFLSSRVEFYLFLLGIILIWGMIYLPFKKN</sequence>
<name>A0ABS6JT94_9BACI</name>
<dbReference type="RefSeq" id="WP_088075971.1">
    <property type="nucleotide sequence ID" value="NZ_JAHQCR010000045.1"/>
</dbReference>
<keyword evidence="1" id="KW-0472">Membrane</keyword>
<evidence type="ECO:0000313" key="3">
    <source>
        <dbReference type="Proteomes" id="UP000790580"/>
    </source>
</evidence>
<proteinExistence type="predicted"/>
<comment type="caution">
    <text evidence="2">The sequence shown here is derived from an EMBL/GenBank/DDBJ whole genome shotgun (WGS) entry which is preliminary data.</text>
</comment>
<feature type="transmembrane region" description="Helical" evidence="1">
    <location>
        <begin position="48"/>
        <end position="66"/>
    </location>
</feature>
<dbReference type="Pfam" id="PF26135">
    <property type="entry name" value="YuzI"/>
    <property type="match status" value="1"/>
</dbReference>